<feature type="region of interest" description="Disordered" evidence="5">
    <location>
        <begin position="541"/>
        <end position="626"/>
    </location>
</feature>
<feature type="compositionally biased region" description="Basic and acidic residues" evidence="5">
    <location>
        <begin position="383"/>
        <end position="407"/>
    </location>
</feature>
<feature type="region of interest" description="Disordered" evidence="5">
    <location>
        <begin position="292"/>
        <end position="501"/>
    </location>
</feature>
<dbReference type="Proteomes" id="UP001164746">
    <property type="component" value="Chromosome 5"/>
</dbReference>
<feature type="compositionally biased region" description="Basic and acidic residues" evidence="5">
    <location>
        <begin position="349"/>
        <end position="374"/>
    </location>
</feature>
<protein>
    <submittedName>
        <fullName evidence="6">RRP1-like protein</fullName>
    </submittedName>
</protein>
<evidence type="ECO:0000256" key="4">
    <source>
        <dbReference type="ARBA" id="ARBA00023242"/>
    </source>
</evidence>
<feature type="compositionally biased region" description="Polar residues" evidence="5">
    <location>
        <begin position="545"/>
        <end position="562"/>
    </location>
</feature>
<dbReference type="PANTHER" id="PTHR13026:SF0">
    <property type="entry name" value="RIBOSOMAL RNA PROCESSING 1B"/>
    <property type="match status" value="1"/>
</dbReference>
<feature type="compositionally biased region" description="Low complexity" evidence="5">
    <location>
        <begin position="476"/>
        <end position="490"/>
    </location>
</feature>
<comment type="similarity">
    <text evidence="2">Belongs to the RRP1 family.</text>
</comment>
<feature type="compositionally biased region" description="Polar residues" evidence="5">
    <location>
        <begin position="456"/>
        <end position="470"/>
    </location>
</feature>
<reference evidence="6" key="1">
    <citation type="submission" date="2022-11" db="EMBL/GenBank/DDBJ databases">
        <title>Centuries of genome instability and evolution in soft-shell clam transmissible cancer (bioRxiv).</title>
        <authorList>
            <person name="Hart S.F.M."/>
            <person name="Yonemitsu M.A."/>
            <person name="Giersch R.M."/>
            <person name="Beal B.F."/>
            <person name="Arriagada G."/>
            <person name="Davis B.W."/>
            <person name="Ostrander E.A."/>
            <person name="Goff S.P."/>
            <person name="Metzger M.J."/>
        </authorList>
    </citation>
    <scope>NUCLEOTIDE SEQUENCE</scope>
    <source>
        <strain evidence="6">MELC-2E11</strain>
        <tissue evidence="6">Siphon/mantle</tissue>
    </source>
</reference>
<feature type="compositionally biased region" description="Basic residues" evidence="5">
    <location>
        <begin position="300"/>
        <end position="310"/>
    </location>
</feature>
<gene>
    <name evidence="6" type="ORF">MAR_021553</name>
</gene>
<evidence type="ECO:0000256" key="3">
    <source>
        <dbReference type="ARBA" id="ARBA00022552"/>
    </source>
</evidence>
<evidence type="ECO:0000313" key="7">
    <source>
        <dbReference type="Proteomes" id="UP001164746"/>
    </source>
</evidence>
<evidence type="ECO:0000256" key="5">
    <source>
        <dbReference type="SAM" id="MobiDB-lite"/>
    </source>
</evidence>
<keyword evidence="4" id="KW-0539">Nucleus</keyword>
<dbReference type="Pfam" id="PF05997">
    <property type="entry name" value="Nop52"/>
    <property type="match status" value="1"/>
</dbReference>
<keyword evidence="7" id="KW-1185">Reference proteome</keyword>
<sequence length="673" mass="75187">MANIMPVEVKFAQNLAGNEKKTRFKAVKKLKKYLRAKSSSKKDGFTKDDLLKIWKGLHYCMWMQDKPVVQEELSTTLTKLVHELASVEAKMLFIKVFFLTEAREWNSIDVWRLDKFMMMVRNMLEESLIVVRKLNWGPSALDMLVEIYADFIMNPNADMIPDGLKIHFSDIFLEEVEKTGGEQLNGKQLLKLLQPFITYLQFAKNVAIQRRVISRVFEPILERAAEVFDNKLLADHMFAVSQDSSVLARNRPLLYNLVKRLQDIEQGALPRQKHIVITPGVTNNDMQKAVSTLIDIETNKKRKRSKKKKKSKEESENNDPNNNAVDESDEVPGPSSSSEKTGKRKHSLMKKDGKAKADKSDAAKDSEKSIEKPDMGGASTKIKLKDWDVFTQKTDENQVLETKDSAKKAKKRKSEAEMLGSTTGTVISAMIPTSMTVSRTETVTRSKLRHGDKSVESNATPVTGNDSSNKAVPEIVVSTATPTTPSVQTPNSSKWEAPEEGEVEIFVPNKKFKKSSQKSPAADFAVFDSSKPPAAFVRKAYSKVNKPQTPTSIVNTPGSAKTRSNKRVSFDMKKNKAQGFKESLNSPLTPFVPTKKPDQGILKSPNSVGTPIPPGGRKDTPPSPRTQQIIHKVKTKRQQGQGTPVAHVTTPVLAIGQRPTPMKRRPKAADFFL</sequence>
<evidence type="ECO:0000256" key="1">
    <source>
        <dbReference type="ARBA" id="ARBA00004123"/>
    </source>
</evidence>
<keyword evidence="3" id="KW-0698">rRNA processing</keyword>
<evidence type="ECO:0000256" key="2">
    <source>
        <dbReference type="ARBA" id="ARBA00006374"/>
    </source>
</evidence>
<evidence type="ECO:0000313" key="6">
    <source>
        <dbReference type="EMBL" id="WAR06184.1"/>
    </source>
</evidence>
<proteinExistence type="inferred from homology"/>
<organism evidence="6 7">
    <name type="scientific">Mya arenaria</name>
    <name type="common">Soft-shell clam</name>
    <dbReference type="NCBI Taxonomy" id="6604"/>
    <lineage>
        <taxon>Eukaryota</taxon>
        <taxon>Metazoa</taxon>
        <taxon>Spiralia</taxon>
        <taxon>Lophotrochozoa</taxon>
        <taxon>Mollusca</taxon>
        <taxon>Bivalvia</taxon>
        <taxon>Autobranchia</taxon>
        <taxon>Heteroconchia</taxon>
        <taxon>Euheterodonta</taxon>
        <taxon>Imparidentia</taxon>
        <taxon>Neoheterodontei</taxon>
        <taxon>Myida</taxon>
        <taxon>Myoidea</taxon>
        <taxon>Myidae</taxon>
        <taxon>Mya</taxon>
    </lineage>
</organism>
<dbReference type="EMBL" id="CP111016">
    <property type="protein sequence ID" value="WAR06184.1"/>
    <property type="molecule type" value="Genomic_DNA"/>
</dbReference>
<accession>A0ABY7ECR3</accession>
<feature type="compositionally biased region" description="Polar residues" evidence="5">
    <location>
        <begin position="420"/>
        <end position="445"/>
    </location>
</feature>
<dbReference type="PANTHER" id="PTHR13026">
    <property type="entry name" value="NNP-1 PROTEIN NOVEL NUCLEAR PROTEIN 1 NOP52"/>
    <property type="match status" value="1"/>
</dbReference>
<name>A0ABY7ECR3_MYAAR</name>
<comment type="subcellular location">
    <subcellularLocation>
        <location evidence="1">Nucleus</location>
    </subcellularLocation>
</comment>
<dbReference type="InterPro" id="IPR010301">
    <property type="entry name" value="RRP1"/>
</dbReference>